<organism evidence="1">
    <name type="scientific">Brugia malayi</name>
    <name type="common">Filarial nematode worm</name>
    <dbReference type="NCBI Taxonomy" id="6279"/>
    <lineage>
        <taxon>Eukaryota</taxon>
        <taxon>Metazoa</taxon>
        <taxon>Ecdysozoa</taxon>
        <taxon>Nematoda</taxon>
        <taxon>Chromadorea</taxon>
        <taxon>Rhabditida</taxon>
        <taxon>Spirurina</taxon>
        <taxon>Spiruromorpha</taxon>
        <taxon>Filarioidea</taxon>
        <taxon>Onchocercidae</taxon>
        <taxon>Brugia</taxon>
    </lineage>
</organism>
<accession>A0A1I9G488</accession>
<sequence>MVKYQQSYLVDPFSSGSWIISSAVGDKPNSDLPKDS</sequence>
<gene>
    <name evidence="1" type="primary">Bm13291</name>
    <name evidence="1" type="ORF">BM_Bm13291</name>
</gene>
<proteinExistence type="predicted"/>
<name>A0A1I9G488_BRUMA</name>
<dbReference type="EMBL" id="LN857008">
    <property type="protein sequence ID" value="CDP99354.1"/>
    <property type="molecule type" value="Genomic_DNA"/>
</dbReference>
<reference evidence="1" key="2">
    <citation type="submission" date="2012-12" db="EMBL/GenBank/DDBJ databases">
        <authorList>
            <consortium name="WormBase Consortium"/>
            <person name="Ghedin E."/>
            <person name="Paulini M."/>
        </authorList>
    </citation>
    <scope>NUCLEOTIDE SEQUENCE</scope>
    <source>
        <strain evidence="1">FR3</strain>
    </source>
</reference>
<dbReference type="AlphaFoldDB" id="A0A1I9G488"/>
<protein>
    <submittedName>
        <fullName evidence="1">Bm13291</fullName>
    </submittedName>
</protein>
<reference evidence="1" key="1">
    <citation type="journal article" date="2007" name="Science">
        <title>Draft genome of the filarial nematode parasite Brugia malayi.</title>
        <authorList>
            <person name="Ghedin E."/>
            <person name="Wang S."/>
            <person name="Spiro D."/>
            <person name="Caler E."/>
            <person name="Zhao Q."/>
            <person name="Crabtree J."/>
            <person name="Allen J.E."/>
            <person name="Delcher A.L."/>
            <person name="Guiliano D.B."/>
            <person name="Miranda-Saavedra D."/>
            <person name="Angiuoli S.V."/>
            <person name="Creasy T."/>
            <person name="Amedeo P."/>
            <person name="Haas B."/>
            <person name="El-Sayed N.M."/>
            <person name="Wortman J.R."/>
            <person name="Feldblyum T."/>
            <person name="Tallon L."/>
            <person name="Schatz M."/>
            <person name="Shumway M."/>
            <person name="Koo H."/>
            <person name="Salzberg S.L."/>
            <person name="Schobel S."/>
            <person name="Pertea M."/>
            <person name="Pop M."/>
            <person name="White O."/>
            <person name="Barton G.J."/>
            <person name="Carlow C.K."/>
            <person name="Crawford M.J."/>
            <person name="Daub J."/>
            <person name="Dimmic M.W."/>
            <person name="Estes C.F."/>
            <person name="Foster J.M."/>
            <person name="Ganatra M."/>
            <person name="Gregory W.F."/>
            <person name="Johnson N.M."/>
            <person name="Jin J."/>
            <person name="Komuniecki R."/>
            <person name="Korf I."/>
            <person name="Kumar S."/>
            <person name="Laney S."/>
            <person name="Li B.W."/>
            <person name="Li W."/>
            <person name="Lindblom T.H."/>
            <person name="Lustigman S."/>
            <person name="Ma D."/>
            <person name="Maina C.V."/>
            <person name="Martin D.M."/>
            <person name="McCarter J.P."/>
            <person name="McReynolds L."/>
            <person name="Mitreva M."/>
            <person name="Nutman T.B."/>
            <person name="Parkinson J."/>
            <person name="Peregrin-Alvarez J.M."/>
            <person name="Poole C."/>
            <person name="Ren Q."/>
            <person name="Saunders L."/>
            <person name="Sluder A.E."/>
            <person name="Smith K."/>
            <person name="Stanke M."/>
            <person name="Unnasch T.R."/>
            <person name="Ware J."/>
            <person name="Wei A.D."/>
            <person name="Weil G."/>
            <person name="Williams D.J."/>
            <person name="Zhang Y."/>
            <person name="Williams S.A."/>
            <person name="Fraser-Liggett C."/>
            <person name="Slatko B."/>
            <person name="Blaxter M.L."/>
            <person name="Scott A.L."/>
        </authorList>
    </citation>
    <scope>NUCLEOTIDE SEQUENCE</scope>
    <source>
        <strain evidence="1">FR3</strain>
    </source>
</reference>
<evidence type="ECO:0000313" key="1">
    <source>
        <dbReference type="EMBL" id="CDP99354.1"/>
    </source>
</evidence>